<dbReference type="EMBL" id="CP021422">
    <property type="protein sequence ID" value="ASB42671.1"/>
    <property type="molecule type" value="Genomic_DNA"/>
</dbReference>
<dbReference type="GO" id="GO:0008967">
    <property type="term" value="F:phosphoglycolate phosphatase activity"/>
    <property type="evidence" value="ECO:0007669"/>
    <property type="project" value="TreeGrafter"/>
</dbReference>
<dbReference type="Proteomes" id="UP000196710">
    <property type="component" value="Chromosome"/>
</dbReference>
<sequence length="208" mass="22906">MKCDSVLFDLDGTLWDTTAALAEVWQTVLLDEPDARRTLTREDMAGVMGMTSTELMRTLFPSLSAERGRELFDKLCIAEDDYLREHGGILYAGLEDTLKALSQRFPLAIISNCGPEYIPTFFEAHGLQKYFSDWECIGRTGLSKGENIRLVAERSGFKAPVYVGDTAMDRAAAESAGVPFIFAAYGFGNVEGCPKVDMPAGLLELLEL</sequence>
<dbReference type="KEGG" id="amur:ADH66_02845"/>
<evidence type="ECO:0000313" key="1">
    <source>
        <dbReference type="EMBL" id="ASB42671.1"/>
    </source>
</evidence>
<evidence type="ECO:0000313" key="2">
    <source>
        <dbReference type="EMBL" id="QQR32094.1"/>
    </source>
</evidence>
<dbReference type="Gene3D" id="1.10.150.240">
    <property type="entry name" value="Putative phosphatase, domain 2"/>
    <property type="match status" value="1"/>
</dbReference>
<protein>
    <submittedName>
        <fullName evidence="2">HAD family hydrolase</fullName>
    </submittedName>
</protein>
<dbReference type="Pfam" id="PF13419">
    <property type="entry name" value="HAD_2"/>
    <property type="match status" value="1"/>
</dbReference>
<dbReference type="Gene3D" id="3.40.50.1000">
    <property type="entry name" value="HAD superfamily/HAD-like"/>
    <property type="match status" value="1"/>
</dbReference>
<evidence type="ECO:0000313" key="3">
    <source>
        <dbReference type="Proteomes" id="UP000196710"/>
    </source>
</evidence>
<dbReference type="SFLD" id="SFLDS00003">
    <property type="entry name" value="Haloacid_Dehalogenase"/>
    <property type="match status" value="1"/>
</dbReference>
<dbReference type="AlphaFoldDB" id="A0A1Z2XW83"/>
<organism evidence="2 4">
    <name type="scientific">Acutalibacter muris</name>
    <dbReference type="NCBI Taxonomy" id="1796620"/>
    <lineage>
        <taxon>Bacteria</taxon>
        <taxon>Bacillati</taxon>
        <taxon>Bacillota</taxon>
        <taxon>Clostridia</taxon>
        <taxon>Eubacteriales</taxon>
        <taxon>Acutalibacteraceae</taxon>
        <taxon>Acutalibacter</taxon>
    </lineage>
</organism>
<gene>
    <name evidence="1" type="ORF">ADH66_02845</name>
    <name evidence="2" type="ORF">I5Q82_12895</name>
</gene>
<dbReference type="EMBL" id="CP065321">
    <property type="protein sequence ID" value="QQR32094.1"/>
    <property type="molecule type" value="Genomic_DNA"/>
</dbReference>
<dbReference type="SFLD" id="SFLDG01129">
    <property type="entry name" value="C1.5:_HAD__Beta-PGM__Phosphata"/>
    <property type="match status" value="1"/>
</dbReference>
<dbReference type="PANTHER" id="PTHR43434:SF1">
    <property type="entry name" value="PHOSPHOGLYCOLATE PHOSPHATASE"/>
    <property type="match status" value="1"/>
</dbReference>
<dbReference type="InterPro" id="IPR023198">
    <property type="entry name" value="PGP-like_dom2"/>
</dbReference>
<dbReference type="PANTHER" id="PTHR43434">
    <property type="entry name" value="PHOSPHOGLYCOLATE PHOSPHATASE"/>
    <property type="match status" value="1"/>
</dbReference>
<reference evidence="3" key="2">
    <citation type="submission" date="2017-05" db="EMBL/GenBank/DDBJ databases">
        <title>Improved OligoMM genomes.</title>
        <authorList>
            <person name="Garzetti D."/>
        </authorList>
    </citation>
    <scope>NUCLEOTIDE SEQUENCE [LARGE SCALE GENOMIC DNA]</scope>
    <source>
        <strain evidence="3">KB18</strain>
    </source>
</reference>
<accession>A0A1Z2XW83</accession>
<keyword evidence="3" id="KW-1185">Reference proteome</keyword>
<reference evidence="1" key="1">
    <citation type="journal article" date="2017" name="Genome Announc.">
        <title>High-Quality Whole-Genome Sequences of the Oligo-Mouse-Microbiota Bacterial Community.</title>
        <authorList>
            <person name="Garzetti D."/>
            <person name="Brugiroux S."/>
            <person name="Bunk B."/>
            <person name="Pukall R."/>
            <person name="McCoy K.D."/>
            <person name="Macpherson A.J."/>
            <person name="Stecher B."/>
        </authorList>
    </citation>
    <scope>NUCLEOTIDE SEQUENCE</scope>
    <source>
        <strain evidence="1">KB18</strain>
    </source>
</reference>
<dbReference type="InterPro" id="IPR050155">
    <property type="entry name" value="HAD-like_hydrolase_sf"/>
</dbReference>
<dbReference type="InterPro" id="IPR023214">
    <property type="entry name" value="HAD_sf"/>
</dbReference>
<dbReference type="InterPro" id="IPR041492">
    <property type="entry name" value="HAD_2"/>
</dbReference>
<dbReference type="InterPro" id="IPR036412">
    <property type="entry name" value="HAD-like_sf"/>
</dbReference>
<dbReference type="GO" id="GO:0006281">
    <property type="term" value="P:DNA repair"/>
    <property type="evidence" value="ECO:0007669"/>
    <property type="project" value="TreeGrafter"/>
</dbReference>
<name>A0A1Z2XW83_9FIRM</name>
<reference evidence="2 4" key="3">
    <citation type="submission" date="2020-11" db="EMBL/GenBank/DDBJ databases">
        <title>Closed and high quality bacterial genomes of the OMM12 community.</title>
        <authorList>
            <person name="Marbouty M."/>
            <person name="Lamy-Besnier Q."/>
            <person name="Debarbieux L."/>
            <person name="Koszul R."/>
        </authorList>
    </citation>
    <scope>NUCLEOTIDE SEQUENCE [LARGE SCALE GENOMIC DNA]</scope>
    <source>
        <strain evidence="2 4">KB18</strain>
    </source>
</reference>
<dbReference type="SUPFAM" id="SSF56784">
    <property type="entry name" value="HAD-like"/>
    <property type="match status" value="1"/>
</dbReference>
<evidence type="ECO:0000313" key="4">
    <source>
        <dbReference type="Proteomes" id="UP000596035"/>
    </source>
</evidence>
<keyword evidence="2" id="KW-0378">Hydrolase</keyword>
<proteinExistence type="predicted"/>
<dbReference type="Proteomes" id="UP000596035">
    <property type="component" value="Chromosome"/>
</dbReference>